<dbReference type="Proteomes" id="UP000030661">
    <property type="component" value="Unassembled WGS sequence"/>
</dbReference>
<evidence type="ECO:0000313" key="2">
    <source>
        <dbReference type="Proteomes" id="UP000030661"/>
    </source>
</evidence>
<accession>A0A081BWB4</accession>
<dbReference type="EMBL" id="DF820465">
    <property type="protein sequence ID" value="GAK56619.1"/>
    <property type="molecule type" value="Genomic_DNA"/>
</dbReference>
<dbReference type="InterPro" id="IPR005368">
    <property type="entry name" value="UPF0175"/>
</dbReference>
<organism evidence="1">
    <name type="scientific">Vecturithrix granuli</name>
    <dbReference type="NCBI Taxonomy" id="1499967"/>
    <lineage>
        <taxon>Bacteria</taxon>
        <taxon>Candidatus Moduliflexota</taxon>
        <taxon>Candidatus Vecturitrichia</taxon>
        <taxon>Candidatus Vecturitrichales</taxon>
        <taxon>Candidatus Vecturitrichaceae</taxon>
        <taxon>Candidatus Vecturithrix</taxon>
    </lineage>
</organism>
<evidence type="ECO:0000313" key="1">
    <source>
        <dbReference type="EMBL" id="GAK56619.1"/>
    </source>
</evidence>
<dbReference type="HOGENOM" id="CLU_154570_5_1_0"/>
<dbReference type="eggNOG" id="ENOG5033276">
    <property type="taxonomic scope" value="Bacteria"/>
</dbReference>
<keyword evidence="2" id="KW-1185">Reference proteome</keyword>
<proteinExistence type="predicted"/>
<protein>
    <submittedName>
        <fullName evidence="1">Uncharacterized protein</fullName>
    </submittedName>
</protein>
<name>A0A081BWB4_VECG1</name>
<gene>
    <name evidence="1" type="ORF">U27_03582</name>
</gene>
<sequence length="84" mass="9297">MQNTIQIQCPSELLLRLGMSAEAFAELVKTCTAISLFKEGKMSSGTAAHWLNIPRLAFLFKAMEAGAEFLEDSQDDFARETVLL</sequence>
<dbReference type="AlphaFoldDB" id="A0A081BWB4"/>
<reference evidence="1" key="1">
    <citation type="journal article" date="2015" name="PeerJ">
        <title>First genomic representation of candidate bacterial phylum KSB3 points to enhanced environmental sensing as a trigger of wastewater bulking.</title>
        <authorList>
            <person name="Sekiguchi Y."/>
            <person name="Ohashi A."/>
            <person name="Parks D.H."/>
            <person name="Yamauchi T."/>
            <person name="Tyson G.W."/>
            <person name="Hugenholtz P."/>
        </authorList>
    </citation>
    <scope>NUCLEOTIDE SEQUENCE [LARGE SCALE GENOMIC DNA]</scope>
</reference>
<dbReference type="STRING" id="1499967.U27_03582"/>
<dbReference type="Pfam" id="PF03683">
    <property type="entry name" value="UPF0175"/>
    <property type="match status" value="1"/>
</dbReference>